<accession>A0A915LTP0</accession>
<dbReference type="PANTHER" id="PTHR12111:SF2">
    <property type="entry name" value="SPLICING FACTOR YJU2B-RELATED"/>
    <property type="match status" value="1"/>
</dbReference>
<evidence type="ECO:0000313" key="3">
    <source>
        <dbReference type="Proteomes" id="UP000887561"/>
    </source>
</evidence>
<dbReference type="GO" id="GO:0071014">
    <property type="term" value="C:post-mRNA release spliceosomal complex"/>
    <property type="evidence" value="ECO:0007669"/>
    <property type="project" value="TreeGrafter"/>
</dbReference>
<sequence>MGERKGQNKYYPPDFNWRTHKTLNSYHALRERGKKANVGIITIRFEMPFNVWCLGCNNHIGMSVRYNAEKKKVGMYYTTPIYEFRMKCHLCDNYFIIRTDPKNFDYELVEGVRRQEIRFDPSTIDNLAPVDRTMSLKLASDAMFKTEHTVEDKQKLAGDDHRIDKLEWIQSRLYDDFGANSALRSVFRTERKALTERRVKDADIQQRLSTEVSLLPESKEDAIAAKRLVLSKQLDVYKERDDTLNKEKLMKQPIHFEQNPSFVSSSPSTSKNSFTKSSSELLAEKLHQQSVKNALENCKWNGDGGSFVGGKIKRRILLGVKTNQKGNKNRKTKKCNNVEEILEKDEEDVKYIDEKEETSNGDQSSLLPGISVYNCEDYDSSNSEDNKNIF</sequence>
<dbReference type="AlphaFoldDB" id="A0A915LTP0"/>
<dbReference type="WBParaSite" id="scaffold16348_cov295.g18212">
    <property type="protein sequence ID" value="scaffold16348_cov295.g18212"/>
    <property type="gene ID" value="scaffold16348_cov295.g18212"/>
</dbReference>
<organism evidence="3 4">
    <name type="scientific">Meloidogyne javanica</name>
    <name type="common">Root-knot nematode worm</name>
    <dbReference type="NCBI Taxonomy" id="6303"/>
    <lineage>
        <taxon>Eukaryota</taxon>
        <taxon>Metazoa</taxon>
        <taxon>Ecdysozoa</taxon>
        <taxon>Nematoda</taxon>
        <taxon>Chromadorea</taxon>
        <taxon>Rhabditida</taxon>
        <taxon>Tylenchina</taxon>
        <taxon>Tylenchomorpha</taxon>
        <taxon>Tylenchoidea</taxon>
        <taxon>Meloidogynidae</taxon>
        <taxon>Meloidogyninae</taxon>
        <taxon>Meloidogyne</taxon>
        <taxon>Meloidogyne incognita group</taxon>
    </lineage>
</organism>
<dbReference type="GO" id="GO:0000398">
    <property type="term" value="P:mRNA splicing, via spliceosome"/>
    <property type="evidence" value="ECO:0007669"/>
    <property type="project" value="InterPro"/>
</dbReference>
<dbReference type="Proteomes" id="UP000887561">
    <property type="component" value="Unplaced"/>
</dbReference>
<dbReference type="Pfam" id="PF04502">
    <property type="entry name" value="Saf4_Yju2"/>
    <property type="match status" value="1"/>
</dbReference>
<evidence type="ECO:0000313" key="4">
    <source>
        <dbReference type="WBParaSite" id="scaffold16348_cov295.g18212"/>
    </source>
</evidence>
<dbReference type="GO" id="GO:0005684">
    <property type="term" value="C:U2-type spliceosomal complex"/>
    <property type="evidence" value="ECO:0007669"/>
    <property type="project" value="TreeGrafter"/>
</dbReference>
<proteinExistence type="inferred from homology"/>
<reference evidence="4" key="1">
    <citation type="submission" date="2022-11" db="UniProtKB">
        <authorList>
            <consortium name="WormBaseParasite"/>
        </authorList>
    </citation>
    <scope>IDENTIFICATION</scope>
</reference>
<dbReference type="InterPro" id="IPR007590">
    <property type="entry name" value="Saf4/Yju2"/>
</dbReference>
<dbReference type="PANTHER" id="PTHR12111">
    <property type="entry name" value="SPLICING FACTOR YJU2"/>
    <property type="match status" value="1"/>
</dbReference>
<keyword evidence="3" id="KW-1185">Reference proteome</keyword>
<protein>
    <submittedName>
        <fullName evidence="4">Coiled-coil domain-containing protein 130</fullName>
    </submittedName>
</protein>
<name>A0A915LTP0_MELJA</name>
<comment type="similarity">
    <text evidence="1">Belongs to the CWC16 family.</text>
</comment>
<feature type="region of interest" description="Disordered" evidence="2">
    <location>
        <begin position="349"/>
        <end position="369"/>
    </location>
</feature>
<evidence type="ECO:0000256" key="2">
    <source>
        <dbReference type="SAM" id="MobiDB-lite"/>
    </source>
</evidence>
<evidence type="ECO:0000256" key="1">
    <source>
        <dbReference type="ARBA" id="ARBA00005595"/>
    </source>
</evidence>